<comment type="caution">
    <text evidence="1">The sequence shown here is derived from an EMBL/GenBank/DDBJ whole genome shotgun (WGS) entry which is preliminary data.</text>
</comment>
<sequence>MKLPRYVRTIGNSDRLHYQRDYPTKLRLYFPKKTFSYPLDLKVSEATESKLAKAIARASEAYELQIKMIENSDPDAFGASELDMAVTEFLRKRQLSRGQHLKVAKDLDVSAEEERLKQQLQAHEEDYSDMVIPEFDDVVDKYNRGEKLTFEDRVTAEAWTSLHNRAKAKPKTLSSLWSDYAASKGIDTSSREGKRITNRWKRWLAMAGNVAISNATLDHIHDGLDAYVANRVAEGVSGASIRRELNDIVACLRYASKRYRFSWVIERPDVPKSKPKQRVVIKRSEQLQLVDYCVSTSGSEASVAACVLLMLQGAMMPSEIKRLTPERLRLSGELPLLLVDGETKTNARKRVVPIVLGVEFIAEHLPKALEWLNSTTESNHSHKIKKLLYVATGNDRLTGHCCRHTFKANCDSNGVSPTAAATIAGWSGREVGFSENMLNYGTDSLAQTEVVANLFKESQKIHQHLLKPIAANVVDIKRA</sequence>
<accession>F3L5P2</accession>
<dbReference type="Gene3D" id="1.10.443.10">
    <property type="entry name" value="Intergrase catalytic core"/>
    <property type="match status" value="1"/>
</dbReference>
<evidence type="ECO:0000313" key="2">
    <source>
        <dbReference type="Proteomes" id="UP000005615"/>
    </source>
</evidence>
<dbReference type="Proteomes" id="UP000005615">
    <property type="component" value="Unassembled WGS sequence"/>
</dbReference>
<dbReference type="STRING" id="2518989.IMCC3088_322"/>
<dbReference type="OrthoDB" id="5733979at2"/>
<proteinExistence type="predicted"/>
<dbReference type="GO" id="GO:0003677">
    <property type="term" value="F:DNA binding"/>
    <property type="evidence" value="ECO:0007669"/>
    <property type="project" value="InterPro"/>
</dbReference>
<evidence type="ECO:0000313" key="1">
    <source>
        <dbReference type="EMBL" id="EGG28350.1"/>
    </source>
</evidence>
<gene>
    <name evidence="1" type="ORF">IMCC3088_322</name>
</gene>
<organism evidence="1 2">
    <name type="scientific">Aequoribacter fuscus</name>
    <dbReference type="NCBI Taxonomy" id="2518989"/>
    <lineage>
        <taxon>Bacteria</taxon>
        <taxon>Pseudomonadati</taxon>
        <taxon>Pseudomonadota</taxon>
        <taxon>Gammaproteobacteria</taxon>
        <taxon>Cellvibrionales</taxon>
        <taxon>Halieaceae</taxon>
        <taxon>Aequoribacter</taxon>
    </lineage>
</organism>
<dbReference type="GO" id="GO:0015074">
    <property type="term" value="P:DNA integration"/>
    <property type="evidence" value="ECO:0007669"/>
    <property type="project" value="InterPro"/>
</dbReference>
<keyword evidence="2" id="KW-1185">Reference proteome</keyword>
<dbReference type="SUPFAM" id="SSF56349">
    <property type="entry name" value="DNA breaking-rejoining enzymes"/>
    <property type="match status" value="1"/>
</dbReference>
<name>F3L5P2_9GAMM</name>
<dbReference type="EMBL" id="AEIG01000121">
    <property type="protein sequence ID" value="EGG28350.1"/>
    <property type="molecule type" value="Genomic_DNA"/>
</dbReference>
<dbReference type="GO" id="GO:0006310">
    <property type="term" value="P:DNA recombination"/>
    <property type="evidence" value="ECO:0007669"/>
    <property type="project" value="InterPro"/>
</dbReference>
<dbReference type="AlphaFoldDB" id="F3L5P2"/>
<dbReference type="RefSeq" id="WP_009577179.1">
    <property type="nucleotide sequence ID" value="NZ_AEIG01000121.1"/>
</dbReference>
<protein>
    <submittedName>
        <fullName evidence="1">Uncharacterized protein</fullName>
    </submittedName>
</protein>
<reference evidence="1 2" key="1">
    <citation type="journal article" date="2011" name="J. Bacteriol.">
        <title>Genome sequence of strain IMCC3088, a proteorhodopsin-containing marine bacterium belonging to the OM60/NOR5 clade.</title>
        <authorList>
            <person name="Jang Y."/>
            <person name="Oh H.M."/>
            <person name="Kang I."/>
            <person name="Lee K."/>
            <person name="Yang S.J."/>
            <person name="Cho J.C."/>
        </authorList>
    </citation>
    <scope>NUCLEOTIDE SEQUENCE [LARGE SCALE GENOMIC DNA]</scope>
    <source>
        <strain evidence="1 2">IMCC3088</strain>
    </source>
</reference>
<dbReference type="InterPro" id="IPR013762">
    <property type="entry name" value="Integrase-like_cat_sf"/>
</dbReference>
<dbReference type="InterPro" id="IPR011010">
    <property type="entry name" value="DNA_brk_join_enz"/>
</dbReference>